<reference evidence="2 3" key="1">
    <citation type="submission" date="2016-12" db="EMBL/GenBank/DDBJ databases">
        <authorList>
            <person name="Song W.-J."/>
            <person name="Kurnit D.M."/>
        </authorList>
    </citation>
    <scope>NUCLEOTIDE SEQUENCE [LARGE SCALE GENOMIC DNA]</scope>
    <source>
        <strain evidence="2 3">STM7296</strain>
    </source>
</reference>
<organism evidence="2 3">
    <name type="scientific">Paraburkholderia ribeironis</name>
    <dbReference type="NCBI Taxonomy" id="1247936"/>
    <lineage>
        <taxon>Bacteria</taxon>
        <taxon>Pseudomonadati</taxon>
        <taxon>Pseudomonadota</taxon>
        <taxon>Betaproteobacteria</taxon>
        <taxon>Burkholderiales</taxon>
        <taxon>Burkholderiaceae</taxon>
        <taxon>Paraburkholderia</taxon>
    </lineage>
</organism>
<dbReference type="EMBL" id="CYGX02000094">
    <property type="protein sequence ID" value="SIT48108.1"/>
    <property type="molecule type" value="Genomic_DNA"/>
</dbReference>
<gene>
    <name evidence="2" type="ORF">BN2475_940005</name>
</gene>
<dbReference type="STRING" id="1247936.BN2475_940005"/>
<feature type="region of interest" description="Disordered" evidence="1">
    <location>
        <begin position="25"/>
        <end position="55"/>
    </location>
</feature>
<evidence type="ECO:0000313" key="3">
    <source>
        <dbReference type="Proteomes" id="UP000187012"/>
    </source>
</evidence>
<name>A0A1N7SL52_9BURK</name>
<sequence>MLVRFSLQQHDSDLSNYSYGKGAQWTMGPDQIPGAREPSTGPDTTGSPVPHLSMESTYSDQMADPLGLARVVLIISAV</sequence>
<protein>
    <submittedName>
        <fullName evidence="2">Uncharacterized protein</fullName>
    </submittedName>
</protein>
<dbReference type="Proteomes" id="UP000187012">
    <property type="component" value="Unassembled WGS sequence"/>
</dbReference>
<evidence type="ECO:0000256" key="1">
    <source>
        <dbReference type="SAM" id="MobiDB-lite"/>
    </source>
</evidence>
<keyword evidence="3" id="KW-1185">Reference proteome</keyword>
<accession>A0A1N7SL52</accession>
<evidence type="ECO:0000313" key="2">
    <source>
        <dbReference type="EMBL" id="SIT48108.1"/>
    </source>
</evidence>
<dbReference type="AlphaFoldDB" id="A0A1N7SL52"/>
<proteinExistence type="predicted"/>